<proteinExistence type="predicted"/>
<evidence type="ECO:0000256" key="3">
    <source>
        <dbReference type="SAM" id="MobiDB-lite"/>
    </source>
</evidence>
<keyword evidence="2" id="KW-0677">Repeat</keyword>
<feature type="compositionally biased region" description="Basic and acidic residues" evidence="3">
    <location>
        <begin position="115"/>
        <end position="135"/>
    </location>
</feature>
<dbReference type="SMART" id="SM00369">
    <property type="entry name" value="LRR_TYP"/>
    <property type="match status" value="2"/>
</dbReference>
<evidence type="ECO:0000256" key="2">
    <source>
        <dbReference type="ARBA" id="ARBA00022737"/>
    </source>
</evidence>
<dbReference type="PROSITE" id="PS51450">
    <property type="entry name" value="LRR"/>
    <property type="match status" value="3"/>
</dbReference>
<feature type="region of interest" description="Disordered" evidence="3">
    <location>
        <begin position="161"/>
        <end position="185"/>
    </location>
</feature>
<reference evidence="4" key="1">
    <citation type="submission" date="2018-11" db="EMBL/GenBank/DDBJ databases">
        <authorList>
            <consortium name="Genoscope - CEA"/>
            <person name="William W."/>
        </authorList>
    </citation>
    <scope>NUCLEOTIDE SEQUENCE</scope>
</reference>
<feature type="compositionally biased region" description="Basic residues" evidence="3">
    <location>
        <begin position="558"/>
        <end position="576"/>
    </location>
</feature>
<dbReference type="PANTHER" id="PTHR15454">
    <property type="entry name" value="NISCHARIN RELATED"/>
    <property type="match status" value="1"/>
</dbReference>
<feature type="compositionally biased region" description="Basic and acidic residues" evidence="3">
    <location>
        <begin position="579"/>
        <end position="591"/>
    </location>
</feature>
<dbReference type="SMART" id="SM00365">
    <property type="entry name" value="LRR_SD22"/>
    <property type="match status" value="4"/>
</dbReference>
<dbReference type="GO" id="GO:0005737">
    <property type="term" value="C:cytoplasm"/>
    <property type="evidence" value="ECO:0007669"/>
    <property type="project" value="TreeGrafter"/>
</dbReference>
<gene>
    <name evidence="4" type="ORF">BOLC6T40240H</name>
</gene>
<protein>
    <submittedName>
        <fullName evidence="4">Uncharacterized protein</fullName>
    </submittedName>
</protein>
<dbReference type="PANTHER" id="PTHR15454:SF37">
    <property type="entry name" value="OUTER ARM DYNEIN LIGHT CHAIN 1 PROTEIN"/>
    <property type="match status" value="1"/>
</dbReference>
<feature type="region of interest" description="Disordered" evidence="3">
    <location>
        <begin position="238"/>
        <end position="260"/>
    </location>
</feature>
<name>A0A3P6G1X2_BRAOL</name>
<feature type="compositionally biased region" description="Acidic residues" evidence="3">
    <location>
        <begin position="85"/>
        <end position="95"/>
    </location>
</feature>
<feature type="compositionally biased region" description="Basic and acidic residues" evidence="3">
    <location>
        <begin position="170"/>
        <end position="183"/>
    </location>
</feature>
<dbReference type="EMBL" id="LR031880">
    <property type="protein sequence ID" value="VDD64787.1"/>
    <property type="molecule type" value="Genomic_DNA"/>
</dbReference>
<accession>A0A3P6G1X2</accession>
<dbReference type="SUPFAM" id="SSF52075">
    <property type="entry name" value="Outer arm dynein light chain 1"/>
    <property type="match status" value="1"/>
</dbReference>
<feature type="compositionally biased region" description="Basic and acidic residues" evidence="3">
    <location>
        <begin position="60"/>
        <end position="74"/>
    </location>
</feature>
<sequence>MMVGHVNICHGRIVLNPKREVHRRLDGRRYLRLPDATTGPDAYRNPKPTLPPRTQRILQIRREEPVKPLEKDEPNTNDNSPTEQDSYDGEDERDENDSPKFQVQEQPVASPTSKELGKEVTDCSENEHDVEESGHVSDPGLGRATSWVASPKLKRSCSTLSKFNGAEPPRALHDPRDSFETKSVRSHRSADGVMLKKHSSMQILPSGSRRLWWKLFLWSHRNLHKHLVSLKSSGNNHQSGYTSDFAEQSQTSHQDSANNHQCHKNQWVAFSAESSSMKRVDEWVRGLDVDTVIPVNEEEDKPSFMASSKMVRSPSGNVNDSEAIVHANSLIQSLSKSSSMAHISSIGLKAVPSISHFTSLKSIDLSNNFIVQITPASFPKGLHALNLSKNKISVIEGLRELTRLRVLDLSYNRISRIGQGLSNCTLIKELYLAGNKISNVEGLHRLLKLIGLDLSFNKIATTKAIGQLVANYNSLVALNILGNPIQSNVGEDQLRKTVSSLLPKLVYLNKQLIKPQRAREVLKDSVAKAAFGGGDSLHHRRKRTSAKRVVGSPSPSSNHHKGKGRGSKGRSQHQLKKTSTAEREHHTEIFK</sequence>
<feature type="compositionally biased region" description="Polar residues" evidence="3">
    <location>
        <begin position="99"/>
        <end position="113"/>
    </location>
</feature>
<dbReference type="InterPro" id="IPR001611">
    <property type="entry name" value="Leu-rich_rpt"/>
</dbReference>
<evidence type="ECO:0000313" key="4">
    <source>
        <dbReference type="EMBL" id="VDD64787.1"/>
    </source>
</evidence>
<dbReference type="InterPro" id="IPR003591">
    <property type="entry name" value="Leu-rich_rpt_typical-subtyp"/>
</dbReference>
<feature type="region of interest" description="Disordered" evidence="3">
    <location>
        <begin position="31"/>
        <end position="143"/>
    </location>
</feature>
<dbReference type="AlphaFoldDB" id="A0A3P6G1X2"/>
<dbReference type="FunFam" id="3.80.10.10:FF:000744">
    <property type="entry name" value="Protein phosphatase 1 regulatory subunit pprA"/>
    <property type="match status" value="1"/>
</dbReference>
<dbReference type="InterPro" id="IPR032675">
    <property type="entry name" value="LRR_dom_sf"/>
</dbReference>
<organism evidence="4">
    <name type="scientific">Brassica oleracea</name>
    <name type="common">Wild cabbage</name>
    <dbReference type="NCBI Taxonomy" id="3712"/>
    <lineage>
        <taxon>Eukaryota</taxon>
        <taxon>Viridiplantae</taxon>
        <taxon>Streptophyta</taxon>
        <taxon>Embryophyta</taxon>
        <taxon>Tracheophyta</taxon>
        <taxon>Spermatophyta</taxon>
        <taxon>Magnoliopsida</taxon>
        <taxon>eudicotyledons</taxon>
        <taxon>Gunneridae</taxon>
        <taxon>Pentapetalae</taxon>
        <taxon>rosids</taxon>
        <taxon>malvids</taxon>
        <taxon>Brassicales</taxon>
        <taxon>Brassicaceae</taxon>
        <taxon>Brassiceae</taxon>
        <taxon>Brassica</taxon>
    </lineage>
</organism>
<evidence type="ECO:0000256" key="1">
    <source>
        <dbReference type="ARBA" id="ARBA00022614"/>
    </source>
</evidence>
<dbReference type="Gene3D" id="3.80.10.10">
    <property type="entry name" value="Ribonuclease Inhibitor"/>
    <property type="match status" value="2"/>
</dbReference>
<feature type="region of interest" description="Disordered" evidence="3">
    <location>
        <begin position="532"/>
        <end position="591"/>
    </location>
</feature>
<dbReference type="Pfam" id="PF13855">
    <property type="entry name" value="LRR_8"/>
    <property type="match status" value="1"/>
</dbReference>
<keyword evidence="1" id="KW-0433">Leucine-rich repeat</keyword>